<accession>V7B846</accession>
<dbReference type="GO" id="GO:0009767">
    <property type="term" value="P:photosynthetic electron transport chain"/>
    <property type="evidence" value="ECO:0007669"/>
    <property type="project" value="InterPro"/>
</dbReference>
<dbReference type="AlphaFoldDB" id="V7B846"/>
<evidence type="ECO:0000256" key="1">
    <source>
        <dbReference type="ARBA" id="ARBA00004141"/>
    </source>
</evidence>
<name>V7B846_PHAVU</name>
<dbReference type="STRING" id="3885.V7B846"/>
<dbReference type="EMBL" id="CM002295">
    <property type="protein sequence ID" value="ESW13033.1"/>
    <property type="molecule type" value="Genomic_DNA"/>
</dbReference>
<dbReference type="Proteomes" id="UP000000226">
    <property type="component" value="Chromosome 8"/>
</dbReference>
<evidence type="ECO:0000256" key="10">
    <source>
        <dbReference type="SAM" id="Phobius"/>
    </source>
</evidence>
<dbReference type="SUPFAM" id="SSF161077">
    <property type="entry name" value="Photosystem II antenna protein-like"/>
    <property type="match status" value="1"/>
</dbReference>
<keyword evidence="3" id="KW-0602">Photosynthesis</keyword>
<dbReference type="Pfam" id="PF00421">
    <property type="entry name" value="PSII"/>
    <property type="match status" value="1"/>
</dbReference>
<dbReference type="InterPro" id="IPR000932">
    <property type="entry name" value="PS_antenna-like"/>
</dbReference>
<evidence type="ECO:0000256" key="2">
    <source>
        <dbReference type="ARBA" id="ARBA00022494"/>
    </source>
</evidence>
<sequence length="85" mass="9208">MLESAMFSSSFSSDGSCFACGEAITNSSIWSYEGVARAHILWVYWDLEIFCDERTGKPSLDLPKIFGIHLFLAGVACFGFGAGGK</sequence>
<evidence type="ECO:0000256" key="3">
    <source>
        <dbReference type="ARBA" id="ARBA00022531"/>
    </source>
</evidence>
<dbReference type="InterPro" id="IPR036001">
    <property type="entry name" value="PS_II_antenna-like_sf"/>
</dbReference>
<evidence type="ECO:0000256" key="8">
    <source>
        <dbReference type="ARBA" id="ARBA00023136"/>
    </source>
</evidence>
<comment type="subcellular location">
    <subcellularLocation>
        <location evidence="1">Membrane</location>
        <topology evidence="1">Multi-pass membrane protein</topology>
    </subcellularLocation>
</comment>
<gene>
    <name evidence="11" type="ORF">PHAVU_008G162200g</name>
</gene>
<organism evidence="11 12">
    <name type="scientific">Phaseolus vulgaris</name>
    <name type="common">Kidney bean</name>
    <name type="synonym">French bean</name>
    <dbReference type="NCBI Taxonomy" id="3885"/>
    <lineage>
        <taxon>Eukaryota</taxon>
        <taxon>Viridiplantae</taxon>
        <taxon>Streptophyta</taxon>
        <taxon>Embryophyta</taxon>
        <taxon>Tracheophyta</taxon>
        <taxon>Spermatophyta</taxon>
        <taxon>Magnoliopsida</taxon>
        <taxon>eudicotyledons</taxon>
        <taxon>Gunneridae</taxon>
        <taxon>Pentapetalae</taxon>
        <taxon>rosids</taxon>
        <taxon>fabids</taxon>
        <taxon>Fabales</taxon>
        <taxon>Fabaceae</taxon>
        <taxon>Papilionoideae</taxon>
        <taxon>50 kb inversion clade</taxon>
        <taxon>NPAAA clade</taxon>
        <taxon>indigoferoid/millettioid clade</taxon>
        <taxon>Phaseoleae</taxon>
        <taxon>Phaseolus</taxon>
    </lineage>
</organism>
<keyword evidence="9" id="KW-0604">Photosystem II</keyword>
<dbReference type="Gramene" id="ESW13033">
    <property type="protein sequence ID" value="ESW13033"/>
    <property type="gene ID" value="PHAVU_008G162200g"/>
</dbReference>
<reference evidence="12" key="1">
    <citation type="journal article" date="2014" name="Nat. Genet.">
        <title>A reference genome for common bean and genome-wide analysis of dual domestications.</title>
        <authorList>
            <person name="Schmutz J."/>
            <person name="McClean P.E."/>
            <person name="Mamidi S."/>
            <person name="Wu G.A."/>
            <person name="Cannon S.B."/>
            <person name="Grimwood J."/>
            <person name="Jenkins J."/>
            <person name="Shu S."/>
            <person name="Song Q."/>
            <person name="Chavarro C."/>
            <person name="Torres-Torres M."/>
            <person name="Geffroy V."/>
            <person name="Moghaddam S.M."/>
            <person name="Gao D."/>
            <person name="Abernathy B."/>
            <person name="Barry K."/>
            <person name="Blair M."/>
            <person name="Brick M.A."/>
            <person name="Chovatia M."/>
            <person name="Gepts P."/>
            <person name="Goodstein D.M."/>
            <person name="Gonzales M."/>
            <person name="Hellsten U."/>
            <person name="Hyten D.L."/>
            <person name="Jia G."/>
            <person name="Kelly J.D."/>
            <person name="Kudrna D."/>
            <person name="Lee R."/>
            <person name="Richard M.M."/>
            <person name="Miklas P.N."/>
            <person name="Osorno J.M."/>
            <person name="Rodrigues J."/>
            <person name="Thareau V."/>
            <person name="Urrea C.A."/>
            <person name="Wang M."/>
            <person name="Yu Y."/>
            <person name="Zhang M."/>
            <person name="Wing R.A."/>
            <person name="Cregan P.B."/>
            <person name="Rokhsar D.S."/>
            <person name="Jackson S.A."/>
        </authorList>
    </citation>
    <scope>NUCLEOTIDE SEQUENCE [LARGE SCALE GENOMIC DNA]</scope>
    <source>
        <strain evidence="12">cv. G19833</strain>
    </source>
</reference>
<evidence type="ECO:0000256" key="7">
    <source>
        <dbReference type="ARBA" id="ARBA00022991"/>
    </source>
</evidence>
<dbReference type="GO" id="GO:0009523">
    <property type="term" value="C:photosystem II"/>
    <property type="evidence" value="ECO:0007669"/>
    <property type="project" value="UniProtKB-KW"/>
</dbReference>
<feature type="transmembrane region" description="Helical" evidence="10">
    <location>
        <begin position="65"/>
        <end position="83"/>
    </location>
</feature>
<dbReference type="GO" id="GO:0016168">
    <property type="term" value="F:chlorophyll binding"/>
    <property type="evidence" value="ECO:0007669"/>
    <property type="project" value="UniProtKB-KW"/>
</dbReference>
<evidence type="ECO:0000313" key="12">
    <source>
        <dbReference type="Proteomes" id="UP000000226"/>
    </source>
</evidence>
<keyword evidence="7" id="KW-0157">Chromophore</keyword>
<dbReference type="OrthoDB" id="1843540at2759"/>
<keyword evidence="5 10" id="KW-0812">Transmembrane</keyword>
<keyword evidence="6 10" id="KW-1133">Transmembrane helix</keyword>
<protein>
    <submittedName>
        <fullName evidence="11">Uncharacterized protein</fullName>
    </submittedName>
</protein>
<evidence type="ECO:0000256" key="9">
    <source>
        <dbReference type="ARBA" id="ARBA00023276"/>
    </source>
</evidence>
<evidence type="ECO:0000256" key="6">
    <source>
        <dbReference type="ARBA" id="ARBA00022989"/>
    </source>
</evidence>
<evidence type="ECO:0000256" key="5">
    <source>
        <dbReference type="ARBA" id="ARBA00022692"/>
    </source>
</evidence>
<proteinExistence type="predicted"/>
<keyword evidence="4" id="KW-0934">Plastid</keyword>
<keyword evidence="2" id="KW-0148">Chlorophyll</keyword>
<evidence type="ECO:0000313" key="11">
    <source>
        <dbReference type="EMBL" id="ESW13033.1"/>
    </source>
</evidence>
<keyword evidence="12" id="KW-1185">Reference proteome</keyword>
<keyword evidence="8 10" id="KW-0472">Membrane</keyword>
<evidence type="ECO:0000256" key="4">
    <source>
        <dbReference type="ARBA" id="ARBA00022640"/>
    </source>
</evidence>